<dbReference type="InterPro" id="IPR051959">
    <property type="entry name" value="PAK1-Kinase_Regulator"/>
</dbReference>
<evidence type="ECO:0000256" key="1">
    <source>
        <dbReference type="ARBA" id="ARBA00022574"/>
    </source>
</evidence>
<accession>A0A4R0RRE0</accession>
<feature type="region of interest" description="Disordered" evidence="4">
    <location>
        <begin position="429"/>
        <end position="481"/>
    </location>
</feature>
<comment type="caution">
    <text evidence="5">The sequence shown here is derived from an EMBL/GenBank/DDBJ whole genome shotgun (WGS) entry which is preliminary data.</text>
</comment>
<organism evidence="5 6">
    <name type="scientific">Steccherinum ochraceum</name>
    <dbReference type="NCBI Taxonomy" id="92696"/>
    <lineage>
        <taxon>Eukaryota</taxon>
        <taxon>Fungi</taxon>
        <taxon>Dikarya</taxon>
        <taxon>Basidiomycota</taxon>
        <taxon>Agaricomycotina</taxon>
        <taxon>Agaricomycetes</taxon>
        <taxon>Polyporales</taxon>
        <taxon>Steccherinaceae</taxon>
        <taxon>Steccherinum</taxon>
    </lineage>
</organism>
<dbReference type="PROSITE" id="PS00678">
    <property type="entry name" value="WD_REPEATS_1"/>
    <property type="match status" value="2"/>
</dbReference>
<evidence type="ECO:0000313" key="5">
    <source>
        <dbReference type="EMBL" id="TCD68009.1"/>
    </source>
</evidence>
<reference evidence="5 6" key="1">
    <citation type="submission" date="2018-11" db="EMBL/GenBank/DDBJ databases">
        <title>Genome assembly of Steccherinum ochraceum LE-BIN_3174, the white-rot fungus of the Steccherinaceae family (The Residual Polyporoid clade, Polyporales, Basidiomycota).</title>
        <authorList>
            <person name="Fedorova T.V."/>
            <person name="Glazunova O.A."/>
            <person name="Landesman E.O."/>
            <person name="Moiseenko K.V."/>
            <person name="Psurtseva N.V."/>
            <person name="Savinova O.S."/>
            <person name="Shakhova N.V."/>
            <person name="Tyazhelova T.V."/>
            <person name="Vasina D.V."/>
        </authorList>
    </citation>
    <scope>NUCLEOTIDE SEQUENCE [LARGE SCALE GENOMIC DNA]</scope>
    <source>
        <strain evidence="5 6">LE-BIN_3174</strain>
    </source>
</reference>
<dbReference type="SUPFAM" id="SSF50978">
    <property type="entry name" value="WD40 repeat-like"/>
    <property type="match status" value="1"/>
</dbReference>
<dbReference type="InterPro" id="IPR019775">
    <property type="entry name" value="WD40_repeat_CS"/>
</dbReference>
<feature type="compositionally biased region" description="Acidic residues" evidence="4">
    <location>
        <begin position="442"/>
        <end position="481"/>
    </location>
</feature>
<dbReference type="PANTHER" id="PTHR44675:SF1">
    <property type="entry name" value="P21-ACTIVATED PROTEIN KINASE-INTERACTING PROTEIN 1"/>
    <property type="match status" value="1"/>
</dbReference>
<evidence type="ECO:0000256" key="2">
    <source>
        <dbReference type="ARBA" id="ARBA00022737"/>
    </source>
</evidence>
<keyword evidence="6" id="KW-1185">Reference proteome</keyword>
<dbReference type="PANTHER" id="PTHR44675">
    <property type="entry name" value="PAK1 INTERACTING PROTEIN 1"/>
    <property type="match status" value="1"/>
</dbReference>
<protein>
    <submittedName>
        <fullName evidence="5">Uncharacterized protein</fullName>
    </submittedName>
</protein>
<dbReference type="Gene3D" id="2.130.10.10">
    <property type="entry name" value="YVTN repeat-like/Quinoprotein amine dehydrogenase"/>
    <property type="match status" value="2"/>
</dbReference>
<keyword evidence="1 3" id="KW-0853">WD repeat</keyword>
<dbReference type="InterPro" id="IPR036322">
    <property type="entry name" value="WD40_repeat_dom_sf"/>
</dbReference>
<dbReference type="STRING" id="92696.A0A4R0RRE0"/>
<keyword evidence="2" id="KW-0677">Repeat</keyword>
<feature type="repeat" description="WD" evidence="3">
    <location>
        <begin position="128"/>
        <end position="170"/>
    </location>
</feature>
<evidence type="ECO:0000313" key="6">
    <source>
        <dbReference type="Proteomes" id="UP000292702"/>
    </source>
</evidence>
<dbReference type="InterPro" id="IPR001680">
    <property type="entry name" value="WD40_rpt"/>
</dbReference>
<proteinExistence type="predicted"/>
<dbReference type="Pfam" id="PF00400">
    <property type="entry name" value="WD40"/>
    <property type="match status" value="3"/>
</dbReference>
<dbReference type="Proteomes" id="UP000292702">
    <property type="component" value="Unassembled WGS sequence"/>
</dbReference>
<dbReference type="AlphaFoldDB" id="A0A4R0RRE0"/>
<evidence type="ECO:0000256" key="3">
    <source>
        <dbReference type="PROSITE-ProRule" id="PRU00221"/>
    </source>
</evidence>
<gene>
    <name evidence="5" type="ORF">EIP91_011620</name>
</gene>
<name>A0A4R0RRE0_9APHY</name>
<feature type="region of interest" description="Disordered" evidence="4">
    <location>
        <begin position="1"/>
        <end position="83"/>
    </location>
</feature>
<dbReference type="SMART" id="SM00320">
    <property type="entry name" value="WD40"/>
    <property type="match status" value="5"/>
</dbReference>
<dbReference type="PROSITE" id="PS50294">
    <property type="entry name" value="WD_REPEATS_REGION"/>
    <property type="match status" value="2"/>
</dbReference>
<dbReference type="InterPro" id="IPR015943">
    <property type="entry name" value="WD40/YVTN_repeat-like_dom_sf"/>
</dbReference>
<dbReference type="PROSITE" id="PS50082">
    <property type="entry name" value="WD_REPEATS_2"/>
    <property type="match status" value="2"/>
</dbReference>
<dbReference type="EMBL" id="RWJN01000078">
    <property type="protein sequence ID" value="TCD68009.1"/>
    <property type="molecule type" value="Genomic_DNA"/>
</dbReference>
<evidence type="ECO:0000256" key="4">
    <source>
        <dbReference type="SAM" id="MobiDB-lite"/>
    </source>
</evidence>
<dbReference type="OrthoDB" id="308449at2759"/>
<sequence>MPSKPIVRRSAVADQLLGKSHKKARLDVKDTTKQRKSTPPPKHRATADEETVVPTSSKGKGKARDDTSPATKIPSKKAKKTSKPTLVPLPTAFTVITGSYEKLLYGLQGQVSVEGSQYKFTIKPVFIFPAHVSSIKAAAASPSGGKWLATGSADEIIKVWDLRRRKEIGGLMHHEGSITHLEFPSRSHLLSASEDGTLCLFRARDWAVLRTLKGHKGRVNSVAVHPSGKVALSVGKDRTLRMWDLMRGKGVASTKLGKEGETARWSTDGSLFVVQTQSTLDIYSTEMTLLHTITHPSRIHDIKFHRRVDGEGEVLFVAAEDKKLSVYDVPSDREKAPSIIAEMIGHSNRVKAVDALEVALLPNPESKRTSTTIVCTISSDGKILLFDMAAIPKDLPTGDERAQIQPVSEYDTKGSRLTCLALAGSDAVAGSVNGKRKRVDAEEGDDDDEEDDEDRPDEDWDSQQEEEEDEDEGSEDEEDDD</sequence>
<feature type="repeat" description="WD" evidence="3">
    <location>
        <begin position="212"/>
        <end position="253"/>
    </location>
</feature>